<feature type="compositionally biased region" description="Pro residues" evidence="1">
    <location>
        <begin position="31"/>
        <end position="40"/>
    </location>
</feature>
<comment type="caution">
    <text evidence="3">The sequence shown here is derived from an EMBL/GenBank/DDBJ whole genome shotgun (WGS) entry which is preliminary data.</text>
</comment>
<evidence type="ECO:0000256" key="1">
    <source>
        <dbReference type="SAM" id="MobiDB-lite"/>
    </source>
</evidence>
<keyword evidence="4" id="KW-1185">Reference proteome</keyword>
<keyword evidence="2" id="KW-0812">Transmembrane</keyword>
<dbReference type="RefSeq" id="WP_213008284.1">
    <property type="nucleotide sequence ID" value="NZ_BOQN01000054.1"/>
</dbReference>
<proteinExistence type="predicted"/>
<keyword evidence="2" id="KW-0472">Membrane</keyword>
<evidence type="ECO:0000313" key="4">
    <source>
        <dbReference type="Proteomes" id="UP000677082"/>
    </source>
</evidence>
<dbReference type="EMBL" id="BOQN01000054">
    <property type="protein sequence ID" value="GIM92405.1"/>
    <property type="molecule type" value="Genomic_DNA"/>
</dbReference>
<reference evidence="3 4" key="1">
    <citation type="submission" date="2021-03" db="EMBL/GenBank/DDBJ databases">
        <title>Whole genome shotgun sequence of Actinoplanes toevensis NBRC 105298.</title>
        <authorList>
            <person name="Komaki H."/>
            <person name="Tamura T."/>
        </authorList>
    </citation>
    <scope>NUCLEOTIDE SEQUENCE [LARGE SCALE GENOMIC DNA]</scope>
    <source>
        <strain evidence="3 4">NBRC 105298</strain>
    </source>
</reference>
<protein>
    <submittedName>
        <fullName evidence="3">Uncharacterized protein</fullName>
    </submittedName>
</protein>
<evidence type="ECO:0000313" key="3">
    <source>
        <dbReference type="EMBL" id="GIM92405.1"/>
    </source>
</evidence>
<feature type="region of interest" description="Disordered" evidence="1">
    <location>
        <begin position="1"/>
        <end position="40"/>
    </location>
</feature>
<dbReference type="Proteomes" id="UP000677082">
    <property type="component" value="Unassembled WGS sequence"/>
</dbReference>
<feature type="compositionally biased region" description="Pro residues" evidence="1">
    <location>
        <begin position="1"/>
        <end position="24"/>
    </location>
</feature>
<name>A0A919W529_9ACTN</name>
<gene>
    <name evidence="3" type="ORF">Ato02nite_041980</name>
</gene>
<keyword evidence="2" id="KW-1133">Transmembrane helix</keyword>
<accession>A0A919W529</accession>
<sequence>MQPEQPPSPWAPPGHPQYLQPPPEHFQATPGPGPGWGYPPGPAPWPIPPVYGPPPRRGPNKLLIIGLVAAVVVALGAGATAVNAYARHSVCSTMADNSTLGGSSTSASDGRVTQAELDGMHGEADDLRGRARMLVFDRDLRSAVNGLADDVDNIANLLGSSGSAENAVLGGGFAELLMVAASVNGHARQAQRACGLPATGLLNN</sequence>
<dbReference type="AlphaFoldDB" id="A0A919W529"/>
<evidence type="ECO:0000256" key="2">
    <source>
        <dbReference type="SAM" id="Phobius"/>
    </source>
</evidence>
<organism evidence="3 4">
    <name type="scientific">Paractinoplanes toevensis</name>
    <dbReference type="NCBI Taxonomy" id="571911"/>
    <lineage>
        <taxon>Bacteria</taxon>
        <taxon>Bacillati</taxon>
        <taxon>Actinomycetota</taxon>
        <taxon>Actinomycetes</taxon>
        <taxon>Micromonosporales</taxon>
        <taxon>Micromonosporaceae</taxon>
        <taxon>Paractinoplanes</taxon>
    </lineage>
</organism>
<feature type="transmembrane region" description="Helical" evidence="2">
    <location>
        <begin position="62"/>
        <end position="86"/>
    </location>
</feature>